<evidence type="ECO:0000313" key="5">
    <source>
        <dbReference type="EMBL" id="MFD0926439.1"/>
    </source>
</evidence>
<feature type="domain" description="HTH hxlR-type" evidence="4">
    <location>
        <begin position="18"/>
        <end position="117"/>
    </location>
</feature>
<dbReference type="RefSeq" id="WP_308214112.1">
    <property type="nucleotide sequence ID" value="NZ_BAAAMO010000002.1"/>
</dbReference>
<dbReference type="InterPro" id="IPR036388">
    <property type="entry name" value="WH-like_DNA-bd_sf"/>
</dbReference>
<dbReference type="Proteomes" id="UP001597068">
    <property type="component" value="Unassembled WGS sequence"/>
</dbReference>
<dbReference type="EMBL" id="JBHTIL010000001">
    <property type="protein sequence ID" value="MFD0926439.1"/>
    <property type="molecule type" value="Genomic_DNA"/>
</dbReference>
<dbReference type="Pfam" id="PF01638">
    <property type="entry name" value="HxlR"/>
    <property type="match status" value="1"/>
</dbReference>
<comment type="caution">
    <text evidence="5">The sequence shown here is derived from an EMBL/GenBank/DDBJ whole genome shotgun (WGS) entry which is preliminary data.</text>
</comment>
<keyword evidence="1" id="KW-0805">Transcription regulation</keyword>
<keyword evidence="3" id="KW-0804">Transcription</keyword>
<dbReference type="PROSITE" id="PS51118">
    <property type="entry name" value="HTH_HXLR"/>
    <property type="match status" value="1"/>
</dbReference>
<protein>
    <submittedName>
        <fullName evidence="5">Winged helix-turn-helix transcriptional regulator</fullName>
    </submittedName>
</protein>
<dbReference type="PANTHER" id="PTHR33204:SF18">
    <property type="entry name" value="TRANSCRIPTIONAL REGULATORY PROTEIN"/>
    <property type="match status" value="1"/>
</dbReference>
<dbReference type="InterPro" id="IPR036390">
    <property type="entry name" value="WH_DNA-bd_sf"/>
</dbReference>
<evidence type="ECO:0000256" key="3">
    <source>
        <dbReference type="ARBA" id="ARBA00023163"/>
    </source>
</evidence>
<dbReference type="Gene3D" id="1.10.10.10">
    <property type="entry name" value="Winged helix-like DNA-binding domain superfamily/Winged helix DNA-binding domain"/>
    <property type="match status" value="1"/>
</dbReference>
<dbReference type="PANTHER" id="PTHR33204">
    <property type="entry name" value="TRANSCRIPTIONAL REGULATOR, MARR FAMILY"/>
    <property type="match status" value="1"/>
</dbReference>
<proteinExistence type="predicted"/>
<evidence type="ECO:0000313" key="6">
    <source>
        <dbReference type="Proteomes" id="UP001597068"/>
    </source>
</evidence>
<dbReference type="InterPro" id="IPR002577">
    <property type="entry name" value="HTH_HxlR"/>
</dbReference>
<dbReference type="SUPFAM" id="SSF46785">
    <property type="entry name" value="Winged helix' DNA-binding domain"/>
    <property type="match status" value="1"/>
</dbReference>
<evidence type="ECO:0000256" key="1">
    <source>
        <dbReference type="ARBA" id="ARBA00023015"/>
    </source>
</evidence>
<gene>
    <name evidence="5" type="ORF">ACFQ04_11915</name>
</gene>
<evidence type="ECO:0000256" key="2">
    <source>
        <dbReference type="ARBA" id="ARBA00023125"/>
    </source>
</evidence>
<keyword evidence="6" id="KW-1185">Reference proteome</keyword>
<keyword evidence="2" id="KW-0238">DNA-binding</keyword>
<evidence type="ECO:0000259" key="4">
    <source>
        <dbReference type="PROSITE" id="PS51118"/>
    </source>
</evidence>
<accession>A0ABW3G777</accession>
<organism evidence="5 6">
    <name type="scientific">Williamsia deligens</name>
    <dbReference type="NCBI Taxonomy" id="321325"/>
    <lineage>
        <taxon>Bacteria</taxon>
        <taxon>Bacillati</taxon>
        <taxon>Actinomycetota</taxon>
        <taxon>Actinomycetes</taxon>
        <taxon>Mycobacteriales</taxon>
        <taxon>Nocardiaceae</taxon>
        <taxon>Williamsia</taxon>
    </lineage>
</organism>
<reference evidence="6" key="1">
    <citation type="journal article" date="2019" name="Int. J. Syst. Evol. Microbiol.">
        <title>The Global Catalogue of Microorganisms (GCM) 10K type strain sequencing project: providing services to taxonomists for standard genome sequencing and annotation.</title>
        <authorList>
            <consortium name="The Broad Institute Genomics Platform"/>
            <consortium name="The Broad Institute Genome Sequencing Center for Infectious Disease"/>
            <person name="Wu L."/>
            <person name="Ma J."/>
        </authorList>
    </citation>
    <scope>NUCLEOTIDE SEQUENCE [LARGE SCALE GENOMIC DNA]</scope>
    <source>
        <strain evidence="6">CCUG 50873</strain>
    </source>
</reference>
<sequence length="162" mass="17334">MVLAPALSDRSRWTTERCSIAAVLDVLNTKAAFLVVRECFYGTRRFDDFVDRVDMSAPAVSRALKRLEDAGIVAGAPYREPGARTRIEYVLTRAGEELLPLVIALAQWGDAHLRGGEGPLTFTDGASGREVRAVVTAADADQALPADAIVVAPGPGARGRTR</sequence>
<name>A0ABW3G777_9NOCA</name>